<feature type="non-terminal residue" evidence="1">
    <location>
        <position position="267"/>
    </location>
</feature>
<accession>A0AAF0QEB6</accession>
<dbReference type="InterPro" id="IPR036691">
    <property type="entry name" value="Endo/exonu/phosph_ase_sf"/>
</dbReference>
<dbReference type="PANTHER" id="PTHR33710:SF71">
    <property type="entry name" value="ENDONUCLEASE_EXONUCLEASE_PHOSPHATASE DOMAIN-CONTAINING PROTEIN"/>
    <property type="match status" value="1"/>
</dbReference>
<reference evidence="1" key="1">
    <citation type="submission" date="2023-08" db="EMBL/GenBank/DDBJ databases">
        <title>A de novo genome assembly of Solanum verrucosum Schlechtendal, a Mexican diploid species geographically isolated from the other diploid A-genome species in potato relatives.</title>
        <authorList>
            <person name="Hosaka K."/>
        </authorList>
    </citation>
    <scope>NUCLEOTIDE SEQUENCE</scope>
    <source>
        <tissue evidence="1">Young leaves</tissue>
    </source>
</reference>
<sequence length="267" mass="31354">MNDFSEFIMDLNLLDPQLAGGKYTWRKGNRHDVAARLDRFPVSNEWDEGFKNIKKSVLPKVTSDHTPIMLQCGNWEPAKSYFKFENWWLHTEGFLERVKEWWTSLTFNLRTLNVEEIHSKAELLLEFENIAKYEEISWRQRSRVNWLKQGDNNTKFFHRTANAHKRYNSIDELNVNGEAVKSPEVIKKAIVDFYRELNIETETWRPSGNCRGGHIISEEDNLMLQKEFEDQEIWESVKLCAGDKAPGPDGYTMAFFTHCWEVIGGEV</sequence>
<dbReference type="AlphaFoldDB" id="A0AAF0QEB6"/>
<gene>
    <name evidence="1" type="ORF">MTR67_012341</name>
</gene>
<proteinExistence type="predicted"/>
<dbReference type="SUPFAM" id="SSF56219">
    <property type="entry name" value="DNase I-like"/>
    <property type="match status" value="1"/>
</dbReference>
<evidence type="ECO:0000313" key="2">
    <source>
        <dbReference type="Proteomes" id="UP001234989"/>
    </source>
</evidence>
<keyword evidence="2" id="KW-1185">Reference proteome</keyword>
<protein>
    <submittedName>
        <fullName evidence="1">Uncharacterized protein</fullName>
    </submittedName>
</protein>
<organism evidence="1 2">
    <name type="scientific">Solanum verrucosum</name>
    <dbReference type="NCBI Taxonomy" id="315347"/>
    <lineage>
        <taxon>Eukaryota</taxon>
        <taxon>Viridiplantae</taxon>
        <taxon>Streptophyta</taxon>
        <taxon>Embryophyta</taxon>
        <taxon>Tracheophyta</taxon>
        <taxon>Spermatophyta</taxon>
        <taxon>Magnoliopsida</taxon>
        <taxon>eudicotyledons</taxon>
        <taxon>Gunneridae</taxon>
        <taxon>Pentapetalae</taxon>
        <taxon>asterids</taxon>
        <taxon>lamiids</taxon>
        <taxon>Solanales</taxon>
        <taxon>Solanaceae</taxon>
        <taxon>Solanoideae</taxon>
        <taxon>Solaneae</taxon>
        <taxon>Solanum</taxon>
    </lineage>
</organism>
<dbReference type="Gene3D" id="3.60.10.10">
    <property type="entry name" value="Endonuclease/exonuclease/phosphatase"/>
    <property type="match status" value="1"/>
</dbReference>
<dbReference type="PANTHER" id="PTHR33710">
    <property type="entry name" value="BNAC02G09200D PROTEIN"/>
    <property type="match status" value="1"/>
</dbReference>
<dbReference type="EMBL" id="CP133614">
    <property type="protein sequence ID" value="WMV18956.1"/>
    <property type="molecule type" value="Genomic_DNA"/>
</dbReference>
<dbReference type="Proteomes" id="UP001234989">
    <property type="component" value="Chromosome 3"/>
</dbReference>
<evidence type="ECO:0000313" key="1">
    <source>
        <dbReference type="EMBL" id="WMV18956.1"/>
    </source>
</evidence>
<name>A0AAF0QEB6_SOLVR</name>